<accession>A0ABT7PNP8</accession>
<keyword evidence="4" id="KW-1185">Reference proteome</keyword>
<comment type="caution">
    <text evidence="3">The sequence shown here is derived from an EMBL/GenBank/DDBJ whole genome shotgun (WGS) entry which is preliminary data.</text>
</comment>
<protein>
    <submittedName>
        <fullName evidence="3">Uncharacterized protein</fullName>
    </submittedName>
</protein>
<sequence>MSNATSNWNPSTFSKHHPRLVGFVGYLSTPCLGLGMILALHWSAMGRAEFDLKAIGMSVLTTADAQELRKSLSGEDKDSTGSEILKPLTDPLGSNSPASSTSDPVILSIEPAIRDAWVSLSMSDQGNYGRVFDVKERRQAKWIDEWVEYTKCRVFLARHAVVISFMTLVPFGFLATALFCSDGAYRRQNDLQRRRSPNAYRRWFRTGAGIRFLLGCVIAYSWSLHVCPDGRSLSFAKDFVTFCTLGYGPTVAQYFRLQNGELAPILAGMLGWYVHLFATTLYRSRQGDVVSTGIQSLMVQRFFLVIGIAMVTRYAYSGGEGAGAIPLFLLFVAGVFPTTALRFIGAFIDKSISSVEEPASLTQLPIIPFSKVSRLSEEGISDVVDLANMDIDRIADLTAIRKSDLAHWADRARLASVVGANDYAQLRTRCRTASEFLRRVSDPTFVAELEKIQIRNPEELARLIRKAWPLIDISPVVSKPSELIGRSSDDTKIPLSFTRDFELRLPLFNDNCAWRQLVVESPEKPNQPRRLEQIHSILEQFDQNFIYINHDQFTIPIFPVDPNGRTNEVTLKTYFGDSWRSSTLAEEQDCDRDLCRLQGIPIPAGPVRPALPCGKDSDGHLVLVDPENRFEVDFFAASTVIDKDGESLGSGLTGNSIPYAGVVERFSLDGDGAQTSRDDCRARNSARASGVPLLAGLLLPEDFTQTDEIEHALVFAFPGLRRIFPTQSATPADYVYPASKTEPSDAVRSQWALGAGERIRLSETIGDKNGQMIDESNLRPVTRRFLRALRTYGAYLVDGSGAFTFYAEDVSTANLKLGRGDFRRLAGEDVDVDSPDRSQWSLLMDALLSDIETIPFTYEVDGVVHSNFAVVADAEIPPGFEPKCSIEQINQYSAGEM</sequence>
<feature type="region of interest" description="Disordered" evidence="1">
    <location>
        <begin position="70"/>
        <end position="103"/>
    </location>
</feature>
<evidence type="ECO:0000313" key="4">
    <source>
        <dbReference type="Proteomes" id="UP001239462"/>
    </source>
</evidence>
<feature type="compositionally biased region" description="Polar residues" evidence="1">
    <location>
        <begin position="92"/>
        <end position="103"/>
    </location>
</feature>
<feature type="transmembrane region" description="Helical" evidence="2">
    <location>
        <begin position="262"/>
        <end position="282"/>
    </location>
</feature>
<feature type="transmembrane region" description="Helical" evidence="2">
    <location>
        <begin position="20"/>
        <end position="42"/>
    </location>
</feature>
<keyword evidence="2" id="KW-1133">Transmembrane helix</keyword>
<proteinExistence type="predicted"/>
<reference evidence="3 4" key="1">
    <citation type="submission" date="2023-06" db="EMBL/GenBank/DDBJ databases">
        <title>Roseiconus lacunae JC819 isolated from Gulf of Mannar region, Tamil Nadu.</title>
        <authorList>
            <person name="Pk S."/>
            <person name="Ch S."/>
            <person name="Ch V.R."/>
        </authorList>
    </citation>
    <scope>NUCLEOTIDE SEQUENCE [LARGE SCALE GENOMIC DNA]</scope>
    <source>
        <strain evidence="3 4">JC819</strain>
    </source>
</reference>
<keyword evidence="2" id="KW-0812">Transmembrane</keyword>
<feature type="transmembrane region" description="Helical" evidence="2">
    <location>
        <begin position="294"/>
        <end position="316"/>
    </location>
</feature>
<feature type="transmembrane region" description="Helical" evidence="2">
    <location>
        <begin position="322"/>
        <end position="344"/>
    </location>
</feature>
<keyword evidence="2" id="KW-0472">Membrane</keyword>
<feature type="compositionally biased region" description="Basic and acidic residues" evidence="1">
    <location>
        <begin position="70"/>
        <end position="80"/>
    </location>
</feature>
<gene>
    <name evidence="3" type="ORF">QTN89_21850</name>
</gene>
<evidence type="ECO:0000313" key="3">
    <source>
        <dbReference type="EMBL" id="MDM4018108.1"/>
    </source>
</evidence>
<dbReference type="Proteomes" id="UP001239462">
    <property type="component" value="Unassembled WGS sequence"/>
</dbReference>
<name>A0ABT7PNP8_9BACT</name>
<feature type="transmembrane region" description="Helical" evidence="2">
    <location>
        <begin position="202"/>
        <end position="222"/>
    </location>
</feature>
<feature type="transmembrane region" description="Helical" evidence="2">
    <location>
        <begin position="160"/>
        <end position="181"/>
    </location>
</feature>
<dbReference type="EMBL" id="JASZZN010000019">
    <property type="protein sequence ID" value="MDM4018108.1"/>
    <property type="molecule type" value="Genomic_DNA"/>
</dbReference>
<evidence type="ECO:0000256" key="2">
    <source>
        <dbReference type="SAM" id="Phobius"/>
    </source>
</evidence>
<dbReference type="RefSeq" id="WP_289165755.1">
    <property type="nucleotide sequence ID" value="NZ_JASZZN010000019.1"/>
</dbReference>
<evidence type="ECO:0000256" key="1">
    <source>
        <dbReference type="SAM" id="MobiDB-lite"/>
    </source>
</evidence>
<organism evidence="3 4">
    <name type="scientific">Roseiconus lacunae</name>
    <dbReference type="NCBI Taxonomy" id="2605694"/>
    <lineage>
        <taxon>Bacteria</taxon>
        <taxon>Pseudomonadati</taxon>
        <taxon>Planctomycetota</taxon>
        <taxon>Planctomycetia</taxon>
        <taxon>Pirellulales</taxon>
        <taxon>Pirellulaceae</taxon>
        <taxon>Roseiconus</taxon>
    </lineage>
</organism>